<keyword evidence="5" id="KW-0812">Transmembrane</keyword>
<dbReference type="InterPro" id="IPR040039">
    <property type="entry name" value="PIGX"/>
</dbReference>
<dbReference type="GO" id="GO:0005789">
    <property type="term" value="C:endoplasmic reticulum membrane"/>
    <property type="evidence" value="ECO:0007669"/>
    <property type="project" value="UniProtKB-SubCell"/>
</dbReference>
<dbReference type="EMBL" id="CCKQ01015289">
    <property type="protein sequence ID" value="CDW87110.1"/>
    <property type="molecule type" value="Genomic_DNA"/>
</dbReference>
<evidence type="ECO:0000313" key="11">
    <source>
        <dbReference type="Proteomes" id="UP000039865"/>
    </source>
</evidence>
<comment type="similarity">
    <text evidence="3">Belongs to the PIGX family.</text>
</comment>
<dbReference type="InterPro" id="IPR013233">
    <property type="entry name" value="PIG-X/PBN1"/>
</dbReference>
<evidence type="ECO:0000256" key="8">
    <source>
        <dbReference type="ARBA" id="ARBA00023136"/>
    </source>
</evidence>
<name>A0A078AXC1_STYLE</name>
<reference evidence="10 11" key="1">
    <citation type="submission" date="2014-06" db="EMBL/GenBank/DDBJ databases">
        <authorList>
            <person name="Swart Estienne"/>
        </authorList>
    </citation>
    <scope>NUCLEOTIDE SEQUENCE [LARGE SCALE GENOMIC DNA]</scope>
    <source>
        <strain evidence="10 11">130c</strain>
    </source>
</reference>
<evidence type="ECO:0000256" key="2">
    <source>
        <dbReference type="ARBA" id="ARBA00004687"/>
    </source>
</evidence>
<gene>
    <name evidence="10" type="primary">Contig5002.g5357</name>
    <name evidence="10" type="ORF">STYLEM_16212</name>
</gene>
<evidence type="ECO:0000256" key="7">
    <source>
        <dbReference type="ARBA" id="ARBA00022989"/>
    </source>
</evidence>
<evidence type="ECO:0000256" key="4">
    <source>
        <dbReference type="ARBA" id="ARBA00022502"/>
    </source>
</evidence>
<proteinExistence type="inferred from homology"/>
<keyword evidence="11" id="KW-1185">Reference proteome</keyword>
<dbReference type="AlphaFoldDB" id="A0A078AXC1"/>
<evidence type="ECO:0000256" key="5">
    <source>
        <dbReference type="ARBA" id="ARBA00022692"/>
    </source>
</evidence>
<comment type="subcellular location">
    <subcellularLocation>
        <location evidence="1">Endoplasmic reticulum membrane</location>
        <topology evidence="1">Single-pass membrane protein</topology>
    </subcellularLocation>
</comment>
<dbReference type="Proteomes" id="UP000039865">
    <property type="component" value="Unassembled WGS sequence"/>
</dbReference>
<keyword evidence="9" id="KW-0325">Glycoprotein</keyword>
<evidence type="ECO:0000256" key="6">
    <source>
        <dbReference type="ARBA" id="ARBA00022824"/>
    </source>
</evidence>
<dbReference type="Pfam" id="PF08320">
    <property type="entry name" value="PIG-X"/>
    <property type="match status" value="1"/>
</dbReference>
<dbReference type="GO" id="GO:0006506">
    <property type="term" value="P:GPI anchor biosynthetic process"/>
    <property type="evidence" value="ECO:0007669"/>
    <property type="project" value="UniProtKB-UniPathway"/>
</dbReference>
<dbReference type="PANTHER" id="PTHR28650:SF1">
    <property type="entry name" value="PHOSPHATIDYLINOSITOL-GLYCAN BIOSYNTHESIS CLASS X PROTEIN"/>
    <property type="match status" value="1"/>
</dbReference>
<evidence type="ECO:0000256" key="3">
    <source>
        <dbReference type="ARBA" id="ARBA00010345"/>
    </source>
</evidence>
<keyword evidence="4" id="KW-0337">GPI-anchor biosynthesis</keyword>
<dbReference type="InParanoid" id="A0A078AXC1"/>
<keyword evidence="6" id="KW-0256">Endoplasmic reticulum</keyword>
<evidence type="ECO:0000256" key="9">
    <source>
        <dbReference type="ARBA" id="ARBA00023180"/>
    </source>
</evidence>
<dbReference type="UniPathway" id="UPA00196"/>
<sequence>MFFDIQKVIDIEKPASVSQEHEFVWRLPLQFDTKIHSSYVKNFEKRLDIEASVGHHYEINFPFHYRYQPIKSKQNHTQVVWTQPEVFFDCKKRNLSEYMINGKRHKVLPDLIEDGMASANFKESIPNGKLEDRELNTQMTLAVSFVGFLLLLKNLYSKSKQNIL</sequence>
<organism evidence="10 11">
    <name type="scientific">Stylonychia lemnae</name>
    <name type="common">Ciliate</name>
    <dbReference type="NCBI Taxonomy" id="5949"/>
    <lineage>
        <taxon>Eukaryota</taxon>
        <taxon>Sar</taxon>
        <taxon>Alveolata</taxon>
        <taxon>Ciliophora</taxon>
        <taxon>Intramacronucleata</taxon>
        <taxon>Spirotrichea</taxon>
        <taxon>Stichotrichia</taxon>
        <taxon>Sporadotrichida</taxon>
        <taxon>Oxytrichidae</taxon>
        <taxon>Stylonychinae</taxon>
        <taxon>Stylonychia</taxon>
    </lineage>
</organism>
<keyword evidence="7" id="KW-1133">Transmembrane helix</keyword>
<comment type="pathway">
    <text evidence="2">Glycolipid biosynthesis; glycosylphosphatidylinositol-anchor biosynthesis.</text>
</comment>
<accession>A0A078AXC1</accession>
<protein>
    <submittedName>
        <fullName evidence="10">Pig-x domain containing protein</fullName>
    </submittedName>
</protein>
<keyword evidence="8" id="KW-0472">Membrane</keyword>
<evidence type="ECO:0000256" key="1">
    <source>
        <dbReference type="ARBA" id="ARBA00004389"/>
    </source>
</evidence>
<dbReference type="PANTHER" id="PTHR28650">
    <property type="entry name" value="PHOSPHATIDYLINOSITOL-GLYCAN BIOSYNTHESIS CLASS X PROTEIN"/>
    <property type="match status" value="1"/>
</dbReference>
<evidence type="ECO:0000313" key="10">
    <source>
        <dbReference type="EMBL" id="CDW87110.1"/>
    </source>
</evidence>